<evidence type="ECO:0000256" key="2">
    <source>
        <dbReference type="ARBA" id="ARBA00010065"/>
    </source>
</evidence>
<dbReference type="Pfam" id="PF00795">
    <property type="entry name" value="CN_hydrolase"/>
    <property type="match status" value="1"/>
</dbReference>
<protein>
    <recommendedName>
        <fullName evidence="9">Apolipoprotein N-acyltransferase</fullName>
        <shortName evidence="9">ALP N-acyltransferase</shortName>
        <ecNumber evidence="9">2.3.1.269</ecNumber>
    </recommendedName>
</protein>
<dbReference type="EC" id="2.3.1.269" evidence="9"/>
<feature type="transmembrane region" description="Helical" evidence="9">
    <location>
        <begin position="64"/>
        <end position="83"/>
    </location>
</feature>
<comment type="caution">
    <text evidence="11">The sequence shown here is derived from an EMBL/GenBank/DDBJ whole genome shotgun (WGS) entry which is preliminary data.</text>
</comment>
<evidence type="ECO:0000256" key="5">
    <source>
        <dbReference type="ARBA" id="ARBA00022692"/>
    </source>
</evidence>
<dbReference type="PROSITE" id="PS50263">
    <property type="entry name" value="CN_HYDROLASE"/>
    <property type="match status" value="1"/>
</dbReference>
<dbReference type="PANTHER" id="PTHR38686:SF1">
    <property type="entry name" value="APOLIPOPROTEIN N-ACYLTRANSFERASE"/>
    <property type="match status" value="1"/>
</dbReference>
<dbReference type="CDD" id="cd07571">
    <property type="entry name" value="ALP_N-acyl_transferase"/>
    <property type="match status" value="1"/>
</dbReference>
<evidence type="ECO:0000256" key="6">
    <source>
        <dbReference type="ARBA" id="ARBA00022989"/>
    </source>
</evidence>
<dbReference type="RefSeq" id="WP_242012486.1">
    <property type="nucleotide sequence ID" value="NZ_JAMYZZ010000003.1"/>
</dbReference>
<keyword evidence="8 9" id="KW-0012">Acyltransferase</keyword>
<evidence type="ECO:0000256" key="1">
    <source>
        <dbReference type="ARBA" id="ARBA00004651"/>
    </source>
</evidence>
<dbReference type="InterPro" id="IPR003010">
    <property type="entry name" value="C-N_Hydrolase"/>
</dbReference>
<comment type="catalytic activity">
    <reaction evidence="9">
        <text>N-terminal S-1,2-diacyl-sn-glyceryl-L-cysteinyl-[lipoprotein] + a glycerophospholipid = N-acyl-S-1,2-diacyl-sn-glyceryl-L-cysteinyl-[lipoprotein] + a 2-acyl-sn-glycero-3-phospholipid + H(+)</text>
        <dbReference type="Rhea" id="RHEA:48228"/>
        <dbReference type="Rhea" id="RHEA-COMP:14681"/>
        <dbReference type="Rhea" id="RHEA-COMP:14684"/>
        <dbReference type="ChEBI" id="CHEBI:15378"/>
        <dbReference type="ChEBI" id="CHEBI:136912"/>
        <dbReference type="ChEBI" id="CHEBI:140656"/>
        <dbReference type="ChEBI" id="CHEBI:140657"/>
        <dbReference type="ChEBI" id="CHEBI:140660"/>
        <dbReference type="EC" id="2.3.1.269"/>
    </reaction>
</comment>
<keyword evidence="12" id="KW-1185">Reference proteome</keyword>
<keyword evidence="3 9" id="KW-1003">Cell membrane</keyword>
<organism evidence="11 12">
    <name type="scientific">Acetobacter lambici</name>
    <dbReference type="NCBI Taxonomy" id="1332824"/>
    <lineage>
        <taxon>Bacteria</taxon>
        <taxon>Pseudomonadati</taxon>
        <taxon>Pseudomonadota</taxon>
        <taxon>Alphaproteobacteria</taxon>
        <taxon>Acetobacterales</taxon>
        <taxon>Acetobacteraceae</taxon>
        <taxon>Acetobacter</taxon>
    </lineage>
</organism>
<comment type="pathway">
    <text evidence="9">Protein modification; lipoprotein biosynthesis (N-acyl transfer).</text>
</comment>
<accession>A0ABT1EXR8</accession>
<proteinExistence type="inferred from homology"/>
<feature type="domain" description="CN hydrolase" evidence="10">
    <location>
        <begin position="262"/>
        <end position="517"/>
    </location>
</feature>
<keyword evidence="5 9" id="KW-0812">Transmembrane</keyword>
<dbReference type="NCBIfam" id="TIGR00546">
    <property type="entry name" value="lnt"/>
    <property type="match status" value="1"/>
</dbReference>
<feature type="transmembrane region" description="Helical" evidence="9">
    <location>
        <begin position="519"/>
        <end position="541"/>
    </location>
</feature>
<reference evidence="11 12" key="1">
    <citation type="submission" date="2022-06" db="EMBL/GenBank/DDBJ databases">
        <title>Acetobacer genomes from food samples.</title>
        <authorList>
            <person name="Sombolestani A."/>
        </authorList>
    </citation>
    <scope>NUCLEOTIDE SEQUENCE [LARGE SCALE GENOMIC DNA]</scope>
    <source>
        <strain evidence="11 12">R-83285</strain>
    </source>
</reference>
<dbReference type="Proteomes" id="UP001523528">
    <property type="component" value="Unassembled WGS sequence"/>
</dbReference>
<evidence type="ECO:0000256" key="4">
    <source>
        <dbReference type="ARBA" id="ARBA00022679"/>
    </source>
</evidence>
<comment type="caution">
    <text evidence="9">Lacks conserved residue(s) required for the propagation of feature annotation.</text>
</comment>
<evidence type="ECO:0000256" key="7">
    <source>
        <dbReference type="ARBA" id="ARBA00023136"/>
    </source>
</evidence>
<name>A0ABT1EXR8_9PROT</name>
<gene>
    <name evidence="9 11" type="primary">lnt</name>
    <name evidence="11" type="ORF">NKW50_03925</name>
</gene>
<dbReference type="InterPro" id="IPR036526">
    <property type="entry name" value="C-N_Hydrolase_sf"/>
</dbReference>
<keyword evidence="6 9" id="KW-1133">Transmembrane helix</keyword>
<dbReference type="SUPFAM" id="SSF56317">
    <property type="entry name" value="Carbon-nitrogen hydrolase"/>
    <property type="match status" value="1"/>
</dbReference>
<evidence type="ECO:0000256" key="9">
    <source>
        <dbReference type="HAMAP-Rule" id="MF_01148"/>
    </source>
</evidence>
<feature type="transmembrane region" description="Helical" evidence="9">
    <location>
        <begin position="95"/>
        <end position="124"/>
    </location>
</feature>
<dbReference type="InterPro" id="IPR004563">
    <property type="entry name" value="Apolipo_AcylTrfase"/>
</dbReference>
<evidence type="ECO:0000256" key="8">
    <source>
        <dbReference type="ARBA" id="ARBA00023315"/>
    </source>
</evidence>
<evidence type="ECO:0000256" key="3">
    <source>
        <dbReference type="ARBA" id="ARBA00022475"/>
    </source>
</evidence>
<feature type="transmembrane region" description="Helical" evidence="9">
    <location>
        <begin position="41"/>
        <end position="57"/>
    </location>
</feature>
<keyword evidence="4 9" id="KW-0808">Transferase</keyword>
<sequence length="556" mass="59590">MPPKTVLSRFCPKRATLSFAALLLGLGGVSTLALPPLHALPVLLLTFGLFGHILNTTQSWRRAAWAGALFGFGFYTAGLYWLVNAVLIRADEFWWFVPFPSLGCALILAPTVAVPAALCIFLPAGMRRLSAFAALWTLFDMGRTFIFSGFTWNALGSSFAIPGSVGSLLIQPAAWVGEDGLTLALILLSTLCGATLLEQTPLARWASQIAVPRSTPAPCLSFLRLRVFACSVAGVLVWCAAGGLRLCTVHPTGEPGPIAVIVQGNVPESEKIGRQTPRDIFMRYLGLTAQGVQAAQALQTTQRKPGEHFRPIVFLWPETSFPGYDLIQDSPRARQAIMEWAVGADAGIIGALRMDTGGHYRNSVVALAPDGAIQAVYDKARLVPFGEYQPPFIPLQIVPQGGMAAGPGPQTWHLADIPAVGPLVCYEVIFSGDVVDRHDRPRWLANVTNDAWFGNSAGPRQHLSSVRLRAVEEGLPVARAANTGISIAYDGMGHMLDHLGWGKAGVLTVALPASLPPTLFGLMGQSIPLALCVMLLTLACIPRRNRLQSPNSTTQP</sequence>
<evidence type="ECO:0000259" key="10">
    <source>
        <dbReference type="PROSITE" id="PS50263"/>
    </source>
</evidence>
<dbReference type="Pfam" id="PF20154">
    <property type="entry name" value="LNT_N"/>
    <property type="match status" value="1"/>
</dbReference>
<evidence type="ECO:0000313" key="11">
    <source>
        <dbReference type="EMBL" id="MCP1257737.1"/>
    </source>
</evidence>
<dbReference type="HAMAP" id="MF_01148">
    <property type="entry name" value="Lnt"/>
    <property type="match status" value="1"/>
</dbReference>
<comment type="similarity">
    <text evidence="2 9">Belongs to the CN hydrolase family. Apolipoprotein N-acyltransferase subfamily.</text>
</comment>
<dbReference type="PANTHER" id="PTHR38686">
    <property type="entry name" value="APOLIPOPROTEIN N-ACYLTRANSFERASE"/>
    <property type="match status" value="1"/>
</dbReference>
<dbReference type="Gene3D" id="3.60.110.10">
    <property type="entry name" value="Carbon-nitrogen hydrolase"/>
    <property type="match status" value="1"/>
</dbReference>
<evidence type="ECO:0000313" key="12">
    <source>
        <dbReference type="Proteomes" id="UP001523528"/>
    </source>
</evidence>
<dbReference type="InterPro" id="IPR045378">
    <property type="entry name" value="LNT_N"/>
</dbReference>
<dbReference type="EMBL" id="JAMYZZ010000003">
    <property type="protein sequence ID" value="MCP1257737.1"/>
    <property type="molecule type" value="Genomic_DNA"/>
</dbReference>
<keyword evidence="7 9" id="KW-0472">Membrane</keyword>
<comment type="subcellular location">
    <subcellularLocation>
        <location evidence="1 9">Cell membrane</location>
        <topology evidence="1 9">Multi-pass membrane protein</topology>
    </subcellularLocation>
</comment>
<comment type="function">
    <text evidence="9">Catalyzes the phospholipid dependent N-acylation of the N-terminal cysteine of apolipoprotein, the last step in lipoprotein maturation.</text>
</comment>